<dbReference type="Gene3D" id="3.10.28.10">
    <property type="entry name" value="Homing endonucleases"/>
    <property type="match status" value="1"/>
</dbReference>
<evidence type="ECO:0000313" key="1">
    <source>
        <dbReference type="EMBL" id="PIP23185.1"/>
    </source>
</evidence>
<name>A0A2G9YVB5_9BACT</name>
<gene>
    <name evidence="1" type="ORF">COX36_04720</name>
</gene>
<dbReference type="SUPFAM" id="SSF55608">
    <property type="entry name" value="Homing endonucleases"/>
    <property type="match status" value="2"/>
</dbReference>
<dbReference type="EMBL" id="PCRP01000074">
    <property type="protein sequence ID" value="PIP23185.1"/>
    <property type="molecule type" value="Genomic_DNA"/>
</dbReference>
<protein>
    <recommendedName>
        <fullName evidence="3">DOD-type homing endonuclease domain-containing protein</fullName>
    </recommendedName>
</protein>
<comment type="caution">
    <text evidence="1">The sequence shown here is derived from an EMBL/GenBank/DDBJ whole genome shotgun (WGS) entry which is preliminary data.</text>
</comment>
<proteinExistence type="predicted"/>
<accession>A0A2G9YVB5</accession>
<dbReference type="Proteomes" id="UP000230273">
    <property type="component" value="Unassembled WGS sequence"/>
</dbReference>
<organism evidence="1 2">
    <name type="scientific">Candidatus Nealsonbacteria bacterium CG23_combo_of_CG06-09_8_20_14_all_38_19</name>
    <dbReference type="NCBI Taxonomy" id="1974721"/>
    <lineage>
        <taxon>Bacteria</taxon>
        <taxon>Candidatus Nealsoniibacteriota</taxon>
    </lineage>
</organism>
<reference evidence="1 2" key="1">
    <citation type="submission" date="2017-09" db="EMBL/GenBank/DDBJ databases">
        <title>Depth-based differentiation of microbial function through sediment-hosted aquifers and enrichment of novel symbionts in the deep terrestrial subsurface.</title>
        <authorList>
            <person name="Probst A.J."/>
            <person name="Ladd B."/>
            <person name="Jarett J.K."/>
            <person name="Geller-Mcgrath D.E."/>
            <person name="Sieber C.M."/>
            <person name="Emerson J.B."/>
            <person name="Anantharaman K."/>
            <person name="Thomas B.C."/>
            <person name="Malmstrom R."/>
            <person name="Stieglmeier M."/>
            <person name="Klingl A."/>
            <person name="Woyke T."/>
            <person name="Ryan C.M."/>
            <person name="Banfield J.F."/>
        </authorList>
    </citation>
    <scope>NUCLEOTIDE SEQUENCE [LARGE SCALE GENOMIC DNA]</scope>
    <source>
        <strain evidence="1">CG23_combo_of_CG06-09_8_20_14_all_38_19</strain>
    </source>
</reference>
<dbReference type="AlphaFoldDB" id="A0A2G9YVB5"/>
<dbReference type="InterPro" id="IPR027434">
    <property type="entry name" value="Homing_endonucl"/>
</dbReference>
<evidence type="ECO:0000313" key="2">
    <source>
        <dbReference type="Proteomes" id="UP000230273"/>
    </source>
</evidence>
<sequence>MPKPRLPDKDFEWTPELAYAVGLLTTDGNLSKDGRHITMRSSDVQLLKTFKKCLNLPYKIVQSKNDGWAKKPCYRVQFSKVQFYRWLLKIGLFPRKTYTIGELKVPNEYFPDFLRGHLDGDGSITTYKDYWNTFKNPKYIYTRLWVRFISASKIHIDWIRRCILKLLFIKGHKSQGKIYRSYQATGMWQLKFAKKDSIRLLSWIYYRPNVPCLIRKRKIAEKFI</sequence>
<evidence type="ECO:0008006" key="3">
    <source>
        <dbReference type="Google" id="ProtNLM"/>
    </source>
</evidence>